<feature type="transmembrane region" description="Helical" evidence="6">
    <location>
        <begin position="363"/>
        <end position="380"/>
    </location>
</feature>
<dbReference type="AlphaFoldDB" id="H5S8Q9"/>
<dbReference type="NCBIfam" id="TIGR01974">
    <property type="entry name" value="NDH_I_L"/>
    <property type="match status" value="1"/>
</dbReference>
<keyword evidence="2 5" id="KW-0812">Transmembrane</keyword>
<feature type="transmembrane region" description="Helical" evidence="6">
    <location>
        <begin position="540"/>
        <end position="563"/>
    </location>
</feature>
<evidence type="ECO:0000256" key="4">
    <source>
        <dbReference type="ARBA" id="ARBA00023136"/>
    </source>
</evidence>
<keyword evidence="4 6" id="KW-0472">Membrane</keyword>
<accession>H5S8Q9</accession>
<dbReference type="GO" id="GO:0016020">
    <property type="term" value="C:membrane"/>
    <property type="evidence" value="ECO:0007669"/>
    <property type="project" value="UniProtKB-SubCell"/>
</dbReference>
<feature type="transmembrane region" description="Helical" evidence="6">
    <location>
        <begin position="273"/>
        <end position="291"/>
    </location>
</feature>
<dbReference type="Pfam" id="PF00662">
    <property type="entry name" value="Proton_antipo_N"/>
    <property type="match status" value="1"/>
</dbReference>
<evidence type="ECO:0000256" key="3">
    <source>
        <dbReference type="ARBA" id="ARBA00022989"/>
    </source>
</evidence>
<organism evidence="9">
    <name type="scientific">uncultured Chloroflexota bacterium</name>
    <dbReference type="NCBI Taxonomy" id="166587"/>
    <lineage>
        <taxon>Bacteria</taxon>
        <taxon>Bacillati</taxon>
        <taxon>Chloroflexota</taxon>
        <taxon>environmental samples</taxon>
    </lineage>
</organism>
<dbReference type="GO" id="GO:0015990">
    <property type="term" value="P:electron transport coupled proton transport"/>
    <property type="evidence" value="ECO:0007669"/>
    <property type="project" value="TreeGrafter"/>
</dbReference>
<dbReference type="EMBL" id="AP011631">
    <property type="protein sequence ID" value="BAL52545.1"/>
    <property type="molecule type" value="Genomic_DNA"/>
</dbReference>
<evidence type="ECO:0000256" key="1">
    <source>
        <dbReference type="ARBA" id="ARBA00004127"/>
    </source>
</evidence>
<feature type="transmembrane region" description="Helical" evidence="6">
    <location>
        <begin position="501"/>
        <end position="520"/>
    </location>
</feature>
<dbReference type="NCBIfam" id="NF005141">
    <property type="entry name" value="PRK06590.1"/>
    <property type="match status" value="1"/>
</dbReference>
<evidence type="ECO:0000256" key="2">
    <source>
        <dbReference type="ARBA" id="ARBA00022692"/>
    </source>
</evidence>
<feature type="transmembrane region" description="Helical" evidence="6">
    <location>
        <begin position="96"/>
        <end position="118"/>
    </location>
</feature>
<evidence type="ECO:0000256" key="5">
    <source>
        <dbReference type="RuleBase" id="RU000320"/>
    </source>
</evidence>
<feature type="transmembrane region" description="Helical" evidence="6">
    <location>
        <begin position="196"/>
        <end position="217"/>
    </location>
</feature>
<dbReference type="InterPro" id="IPR001750">
    <property type="entry name" value="ND/Mrp_TM"/>
</dbReference>
<comment type="subcellular location">
    <subcellularLocation>
        <location evidence="1">Endomembrane system</location>
        <topology evidence="1">Multi-pass membrane protein</topology>
    </subcellularLocation>
    <subcellularLocation>
        <location evidence="5">Membrane</location>
        <topology evidence="5">Multi-pass membrane protein</topology>
    </subcellularLocation>
</comment>
<dbReference type="GO" id="GO:0003954">
    <property type="term" value="F:NADH dehydrogenase activity"/>
    <property type="evidence" value="ECO:0007669"/>
    <property type="project" value="TreeGrafter"/>
</dbReference>
<feature type="transmembrane region" description="Helical" evidence="6">
    <location>
        <begin position="40"/>
        <end position="63"/>
    </location>
</feature>
<dbReference type="Gene3D" id="1.20.5.2700">
    <property type="match status" value="1"/>
</dbReference>
<protein>
    <submittedName>
        <fullName evidence="9">NADH dehydrogenase I subunit L</fullName>
    </submittedName>
</protein>
<feature type="transmembrane region" description="Helical" evidence="6">
    <location>
        <begin position="303"/>
        <end position="324"/>
    </location>
</feature>
<sequence>MPFAEAIPAGFFYLAPWVVFFPLLGLAINLIFGKFLPEHAIGWIASLASGAAFVVSALLAFSLGTHPEGTRVLLAEWIHIGNLQLDWSFRVDTLSVTMMLVVSGVGTLIHIYAIGYMHEDVRFKGDPGRYRRFFVFFNLFIVAMMILVGGDSYLMLFVGWEGVGLCSFLLIGFWYDMDTLGRPSWANSNAAKKAFITNRIGDFGFLIAAFLMFWTFGSLNFEEVFAKAPLLAETMPGVILAITLFMLLGVSGKSAQIPLYVWLPDAMAGPTPVSALIHAATMVTAGVYLIARSAPLYVTVPAAQYVVAMVGAMTALFAATIAVGQYDIKKVLAYSTISQLGFMVAAVGMGAFVAGMFHLVTHAFFKALLFLSAGSVILGLERGHHHLSHAHSTEHGHHEVFDPGDMRNMGGLRKRMPVTFWLYLIGTLALAGIFPFAGFWSKDEILADAFREGYTLVYWLLTIAAFFTAFYMGRQIWLVFFGEARHEAAAHAEESPLIMTGPLMVLAALSVLGGALNLPGVHSLTSWLEHTLEMAHPGEFIFSIAAISTLLALLALVLSWWVYGRRPLATRAQADPLKGALGPLFVALENKWYVDEGYWAVFVHRYVDLARFLADRIEWAFWHEWFHDGVLVRGFNFFSKTLLHARIDRKLVDAFFDGLANLTARLARSLSPLQNGFARSYALVVLLGVVILLGYLLFL</sequence>
<evidence type="ECO:0000259" key="7">
    <source>
        <dbReference type="Pfam" id="PF00361"/>
    </source>
</evidence>
<feature type="transmembrane region" description="Helical" evidence="6">
    <location>
        <begin position="678"/>
        <end position="698"/>
    </location>
</feature>
<feature type="transmembrane region" description="Helical" evidence="6">
    <location>
        <begin position="154"/>
        <end position="175"/>
    </location>
</feature>
<feature type="transmembrane region" description="Helical" evidence="6">
    <location>
        <begin position="457"/>
        <end position="480"/>
    </location>
</feature>
<keyword evidence="3 6" id="KW-1133">Transmembrane helix</keyword>
<dbReference type="InterPro" id="IPR018393">
    <property type="entry name" value="NADHpl_OxRdtase_5_subgr"/>
</dbReference>
<evidence type="ECO:0000256" key="6">
    <source>
        <dbReference type="SAM" id="Phobius"/>
    </source>
</evidence>
<feature type="domain" description="NADH:quinone oxidoreductase/Mrp antiporter transmembrane" evidence="7">
    <location>
        <begin position="152"/>
        <end position="468"/>
    </location>
</feature>
<evidence type="ECO:0000259" key="8">
    <source>
        <dbReference type="Pfam" id="PF00662"/>
    </source>
</evidence>
<reference evidence="9" key="2">
    <citation type="journal article" date="2012" name="PLoS ONE">
        <title>A Deeply Branching Thermophilic Bacterium with an Ancient Acetyl-CoA Pathway Dominates a Subsurface Ecosystem.</title>
        <authorList>
            <person name="Takami H."/>
            <person name="Noguchi H."/>
            <person name="Takaki Y."/>
            <person name="Uchiyama I."/>
            <person name="Toyoda A."/>
            <person name="Nishi S."/>
            <person name="Chee G.-J."/>
            <person name="Arai W."/>
            <person name="Nunoura T."/>
            <person name="Itoh T."/>
            <person name="Hattori M."/>
            <person name="Takai K."/>
        </authorList>
    </citation>
    <scope>NUCLEOTIDE SEQUENCE</scope>
</reference>
<dbReference type="PANTHER" id="PTHR42829">
    <property type="entry name" value="NADH-UBIQUINONE OXIDOREDUCTASE CHAIN 5"/>
    <property type="match status" value="1"/>
</dbReference>
<feature type="transmembrane region" description="Helical" evidence="6">
    <location>
        <begin position="130"/>
        <end position="148"/>
    </location>
</feature>
<proteinExistence type="predicted"/>
<dbReference type="PRINTS" id="PR01434">
    <property type="entry name" value="NADHDHGNASE5"/>
</dbReference>
<feature type="transmembrane region" description="Helical" evidence="6">
    <location>
        <begin position="418"/>
        <end position="437"/>
    </location>
</feature>
<feature type="domain" description="NADH-Ubiquinone oxidoreductase (complex I) chain 5 N-terminal" evidence="8">
    <location>
        <begin position="77"/>
        <end position="134"/>
    </location>
</feature>
<reference evidence="9" key="1">
    <citation type="journal article" date="2005" name="Environ. Microbiol.">
        <title>Genetic and functional properties of uncultivated thermophilic crenarchaeotes from a subsurface gold mine as revealed by analysis of genome fragments.</title>
        <authorList>
            <person name="Nunoura T."/>
            <person name="Hirayama H."/>
            <person name="Takami H."/>
            <person name="Oida H."/>
            <person name="Nishi S."/>
            <person name="Shimamura S."/>
            <person name="Suzuki Y."/>
            <person name="Inagaki F."/>
            <person name="Takai K."/>
            <person name="Nealson K.H."/>
            <person name="Horikoshi K."/>
        </authorList>
    </citation>
    <scope>NUCLEOTIDE SEQUENCE</scope>
</reference>
<dbReference type="GO" id="GO:0008137">
    <property type="term" value="F:NADH dehydrogenase (ubiquinone) activity"/>
    <property type="evidence" value="ECO:0007669"/>
    <property type="project" value="InterPro"/>
</dbReference>
<dbReference type="GO" id="GO:0012505">
    <property type="term" value="C:endomembrane system"/>
    <property type="evidence" value="ECO:0007669"/>
    <property type="project" value="UniProtKB-SubCell"/>
</dbReference>
<feature type="transmembrane region" description="Helical" evidence="6">
    <location>
        <begin position="331"/>
        <end position="357"/>
    </location>
</feature>
<gene>
    <name evidence="9" type="ORF">HGMM_F01E07C17</name>
</gene>
<dbReference type="Pfam" id="PF00361">
    <property type="entry name" value="Proton_antipo_M"/>
    <property type="match status" value="1"/>
</dbReference>
<feature type="transmembrane region" description="Helical" evidence="6">
    <location>
        <begin position="12"/>
        <end position="33"/>
    </location>
</feature>
<evidence type="ECO:0000313" key="9">
    <source>
        <dbReference type="EMBL" id="BAL52545.1"/>
    </source>
</evidence>
<feature type="transmembrane region" description="Helical" evidence="6">
    <location>
        <begin position="237"/>
        <end position="261"/>
    </location>
</feature>
<dbReference type="GO" id="GO:0042773">
    <property type="term" value="P:ATP synthesis coupled electron transport"/>
    <property type="evidence" value="ECO:0007669"/>
    <property type="project" value="InterPro"/>
</dbReference>
<dbReference type="PANTHER" id="PTHR42829:SF2">
    <property type="entry name" value="NADH-UBIQUINONE OXIDOREDUCTASE CHAIN 5"/>
    <property type="match status" value="1"/>
</dbReference>
<dbReference type="InterPro" id="IPR001516">
    <property type="entry name" value="Proton_antipo_N"/>
</dbReference>
<dbReference type="InterPro" id="IPR003945">
    <property type="entry name" value="NU5C-like"/>
</dbReference>
<name>H5S8Q9_9CHLR</name>